<dbReference type="AlphaFoldDB" id="A0A8D1K7G8"/>
<evidence type="ECO:0000313" key="2">
    <source>
        <dbReference type="Ensembl" id="ENSSSCP00040015225.1"/>
    </source>
</evidence>
<dbReference type="SUPFAM" id="SSF54686">
    <property type="entry name" value="Ribosomal protein L16p/L10e"/>
    <property type="match status" value="1"/>
</dbReference>
<dbReference type="Gene3D" id="3.30.60.300">
    <property type="match status" value="1"/>
</dbReference>
<dbReference type="Proteomes" id="UP000694722">
    <property type="component" value="Unplaced"/>
</dbReference>
<accession>A0A8D1K7G8</accession>
<proteinExistence type="predicted"/>
<reference evidence="2" key="1">
    <citation type="submission" date="2025-08" db="UniProtKB">
        <authorList>
            <consortium name="Ensembl"/>
        </authorList>
    </citation>
    <scope>IDENTIFICATION</scope>
</reference>
<dbReference type="Ensembl" id="ENSSSCT00040036633.1">
    <property type="protein sequence ID" value="ENSSSCP00040015225.1"/>
    <property type="gene ID" value="ENSSSCG00040027386.1"/>
</dbReference>
<protein>
    <submittedName>
        <fullName evidence="2">Uncharacterized protein</fullName>
    </submittedName>
</protein>
<dbReference type="InterPro" id="IPR036920">
    <property type="entry name" value="Ribosomal_uL16_sf"/>
</dbReference>
<sequence length="138" mass="15306">MAANSSLLRSMCTLLPLWVALGDLGESPFQWTFLSGMLSPVRVPDGYAGAFEKPRGPVAREHPGPVIMAICTQQQNKEHVTEAQRRARFKFPGCQKICTSKKWRLCNVDEFENIVAEKQRIPGGCGVKYVPDCGPLDK</sequence>
<dbReference type="Gene3D" id="3.90.1170.10">
    <property type="entry name" value="Ribosomal protein L10e/L16"/>
    <property type="match status" value="1"/>
</dbReference>
<dbReference type="GO" id="GO:0005840">
    <property type="term" value="C:ribosome"/>
    <property type="evidence" value="ECO:0007669"/>
    <property type="project" value="InterPro"/>
</dbReference>
<keyword evidence="1" id="KW-0732">Signal</keyword>
<evidence type="ECO:0000256" key="1">
    <source>
        <dbReference type="SAM" id="SignalP"/>
    </source>
</evidence>
<feature type="signal peptide" evidence="1">
    <location>
        <begin position="1"/>
        <end position="22"/>
    </location>
</feature>
<organism evidence="2 3">
    <name type="scientific">Sus scrofa</name>
    <name type="common">Pig</name>
    <dbReference type="NCBI Taxonomy" id="9823"/>
    <lineage>
        <taxon>Eukaryota</taxon>
        <taxon>Metazoa</taxon>
        <taxon>Chordata</taxon>
        <taxon>Craniata</taxon>
        <taxon>Vertebrata</taxon>
        <taxon>Euteleostomi</taxon>
        <taxon>Mammalia</taxon>
        <taxon>Eutheria</taxon>
        <taxon>Laurasiatheria</taxon>
        <taxon>Artiodactyla</taxon>
        <taxon>Suina</taxon>
        <taxon>Suidae</taxon>
        <taxon>Sus</taxon>
    </lineage>
</organism>
<evidence type="ECO:0000313" key="3">
    <source>
        <dbReference type="Proteomes" id="UP000694722"/>
    </source>
</evidence>
<feature type="chain" id="PRO_5034027467" evidence="1">
    <location>
        <begin position="23"/>
        <end position="138"/>
    </location>
</feature>
<dbReference type="GO" id="GO:0003735">
    <property type="term" value="F:structural constituent of ribosome"/>
    <property type="evidence" value="ECO:0007669"/>
    <property type="project" value="InterPro"/>
</dbReference>
<dbReference type="GO" id="GO:0006412">
    <property type="term" value="P:translation"/>
    <property type="evidence" value="ECO:0007669"/>
    <property type="project" value="InterPro"/>
</dbReference>
<dbReference type="PANTHER" id="PTHR11726">
    <property type="entry name" value="60S RIBOSOMAL PROTEIN L10"/>
    <property type="match status" value="1"/>
</dbReference>
<dbReference type="InterPro" id="IPR001197">
    <property type="entry name" value="Ribosomal_uL16_euk_arch"/>
</dbReference>
<name>A0A8D1K7G8_PIG</name>